<sequence>MMQDETLLAGIGGEHAVTVEEGPDARDFALVEPTVDLDGDGIVDTRVFQDADGMTIASDLDEDGWVDHITRIEEDGSYAAWEPRREADGTVRWEPVDEGRL</sequence>
<organism evidence="2 3">
    <name type="scientific">Rhodococcus gannanensis</name>
    <dbReference type="NCBI Taxonomy" id="1960308"/>
    <lineage>
        <taxon>Bacteria</taxon>
        <taxon>Bacillati</taxon>
        <taxon>Actinomycetota</taxon>
        <taxon>Actinomycetes</taxon>
        <taxon>Mycobacteriales</taxon>
        <taxon>Nocardiaceae</taxon>
        <taxon>Rhodococcus</taxon>
    </lineage>
</organism>
<dbReference type="Proteomes" id="UP001597286">
    <property type="component" value="Unassembled WGS sequence"/>
</dbReference>
<feature type="domain" description="DUF6802" evidence="1">
    <location>
        <begin position="22"/>
        <end position="101"/>
    </location>
</feature>
<comment type="caution">
    <text evidence="2">The sequence shown here is derived from an EMBL/GenBank/DDBJ whole genome shotgun (WGS) entry which is preliminary data.</text>
</comment>
<dbReference type="Pfam" id="PF20615">
    <property type="entry name" value="DUF6802"/>
    <property type="match status" value="1"/>
</dbReference>
<evidence type="ECO:0000313" key="2">
    <source>
        <dbReference type="EMBL" id="MFD1814435.1"/>
    </source>
</evidence>
<protein>
    <submittedName>
        <fullName evidence="2">DUF6802 family protein</fullName>
    </submittedName>
</protein>
<keyword evidence="3" id="KW-1185">Reference proteome</keyword>
<proteinExistence type="predicted"/>
<dbReference type="InterPro" id="IPR046543">
    <property type="entry name" value="DUF6802"/>
</dbReference>
<name>A0ABW4PBI9_9NOCA</name>
<evidence type="ECO:0000313" key="3">
    <source>
        <dbReference type="Proteomes" id="UP001597286"/>
    </source>
</evidence>
<dbReference type="RefSeq" id="WP_378486926.1">
    <property type="nucleotide sequence ID" value="NZ_JBHUFB010000019.1"/>
</dbReference>
<dbReference type="EMBL" id="JBHUFB010000019">
    <property type="protein sequence ID" value="MFD1814435.1"/>
    <property type="molecule type" value="Genomic_DNA"/>
</dbReference>
<reference evidence="3" key="1">
    <citation type="journal article" date="2019" name="Int. J. Syst. Evol. Microbiol.">
        <title>The Global Catalogue of Microorganisms (GCM) 10K type strain sequencing project: providing services to taxonomists for standard genome sequencing and annotation.</title>
        <authorList>
            <consortium name="The Broad Institute Genomics Platform"/>
            <consortium name="The Broad Institute Genome Sequencing Center for Infectious Disease"/>
            <person name="Wu L."/>
            <person name="Ma J."/>
        </authorList>
    </citation>
    <scope>NUCLEOTIDE SEQUENCE [LARGE SCALE GENOMIC DNA]</scope>
    <source>
        <strain evidence="3">DT72</strain>
    </source>
</reference>
<evidence type="ECO:0000259" key="1">
    <source>
        <dbReference type="Pfam" id="PF20615"/>
    </source>
</evidence>
<gene>
    <name evidence="2" type="ORF">ACFSJG_19650</name>
</gene>
<accession>A0ABW4PBI9</accession>